<keyword evidence="2" id="KW-0479">Metal-binding</keyword>
<keyword evidence="3" id="KW-0408">Iron</keyword>
<evidence type="ECO:0000256" key="1">
    <source>
        <dbReference type="ARBA" id="ARBA00007119"/>
    </source>
</evidence>
<dbReference type="EMBL" id="KN042432">
    <property type="protein sequence ID" value="KFH62256.1"/>
    <property type="molecule type" value="Genomic_DNA"/>
</dbReference>
<organism evidence="4 5">
    <name type="scientific">Podila verticillata NRRL 6337</name>
    <dbReference type="NCBI Taxonomy" id="1069443"/>
    <lineage>
        <taxon>Eukaryota</taxon>
        <taxon>Fungi</taxon>
        <taxon>Fungi incertae sedis</taxon>
        <taxon>Mucoromycota</taxon>
        <taxon>Mortierellomycotina</taxon>
        <taxon>Mortierellomycetes</taxon>
        <taxon>Mortierellales</taxon>
        <taxon>Mortierellaceae</taxon>
        <taxon>Podila</taxon>
    </lineage>
</organism>
<accession>A0A086TJX9</accession>
<name>A0A086TJX9_9FUNG</name>
<dbReference type="GO" id="GO:0005737">
    <property type="term" value="C:cytoplasm"/>
    <property type="evidence" value="ECO:0007669"/>
    <property type="project" value="TreeGrafter"/>
</dbReference>
<dbReference type="GO" id="GO:0019441">
    <property type="term" value="P:L-tryptophan catabolic process to kynurenine"/>
    <property type="evidence" value="ECO:0007669"/>
    <property type="project" value="InterPro"/>
</dbReference>
<evidence type="ECO:0000313" key="5">
    <source>
        <dbReference type="Proteomes" id="UP000243308"/>
    </source>
</evidence>
<reference evidence="4 5" key="1">
    <citation type="submission" date="2011-02" db="EMBL/GenBank/DDBJ databases">
        <title>The Genome Sequence of Mortierella verticillata NRRL 6337.</title>
        <authorList>
            <consortium name="The Broad Institute Genome Sequencing Platform"/>
            <person name="Russ C."/>
            <person name="Cuomo C."/>
            <person name="Burger G."/>
            <person name="Gray M.W."/>
            <person name="Holland P.W.H."/>
            <person name="King N."/>
            <person name="Lang F.B.F."/>
            <person name="Roger A.J."/>
            <person name="Ruiz-Trillo I."/>
            <person name="Young S.K."/>
            <person name="Zeng Q."/>
            <person name="Gargeya S."/>
            <person name="Alvarado L."/>
            <person name="Berlin A."/>
            <person name="Chapman S.B."/>
            <person name="Chen Z."/>
            <person name="Freedman E."/>
            <person name="Gellesch M."/>
            <person name="Goldberg J."/>
            <person name="Griggs A."/>
            <person name="Gujja S."/>
            <person name="Heilman E."/>
            <person name="Heiman D."/>
            <person name="Howarth C."/>
            <person name="Mehta T."/>
            <person name="Neiman D."/>
            <person name="Pearson M."/>
            <person name="Roberts A."/>
            <person name="Saif S."/>
            <person name="Shea T."/>
            <person name="Shenoy N."/>
            <person name="Sisk P."/>
            <person name="Stolte C."/>
            <person name="Sykes S."/>
            <person name="White J."/>
            <person name="Yandava C."/>
            <person name="Haas B."/>
            <person name="Nusbaum C."/>
            <person name="Birren B."/>
        </authorList>
    </citation>
    <scope>NUCLEOTIDE SEQUENCE [LARGE SCALE GENOMIC DNA]</scope>
    <source>
        <strain evidence="4 5">NRRL 6337</strain>
    </source>
</reference>
<dbReference type="GO" id="GO:0033754">
    <property type="term" value="F:indoleamine 2,3-dioxygenase activity"/>
    <property type="evidence" value="ECO:0007669"/>
    <property type="project" value="TreeGrafter"/>
</dbReference>
<keyword evidence="5" id="KW-1185">Reference proteome</keyword>
<evidence type="ECO:0008006" key="6">
    <source>
        <dbReference type="Google" id="ProtNLM"/>
    </source>
</evidence>
<comment type="similarity">
    <text evidence="1">Belongs to the indoleamine 2,3-dioxygenase family.</text>
</comment>
<protein>
    <recommendedName>
        <fullName evidence="6">Indoleamine 2,3-dioxygenase</fullName>
    </recommendedName>
</protein>
<dbReference type="AlphaFoldDB" id="A0A086TJX9"/>
<sequence>MFSASTVAATPVVPLPVLDDYDFRVRIDKLPLLDVSRLETRRECQRAYSLLSIAAHSYVWGQGLDIAQSIPEPLAVPLQTISDILDIPPVLTYAGCNKFNMNVTAIHCMTGTSDQDWLVIVSIAVEVEGGATLQPLLETMHGVRRNDPEAILIKLKETLLHLEKVGKLLTRIFERCDPAVFYWKIRKFLSGSENAASLGLPNGLEFNGVNNNEHKYHMGATGGQSSLFLALDVILGIERYENTLLAKMKRRPTELSSTTLPKSPTFDLLFWRSFRQTRRPSSRMWNAFTTVVCTRLNSSETLTSK</sequence>
<dbReference type="Pfam" id="PF01231">
    <property type="entry name" value="IDO"/>
    <property type="match status" value="1"/>
</dbReference>
<dbReference type="GO" id="GO:0046872">
    <property type="term" value="F:metal ion binding"/>
    <property type="evidence" value="ECO:0007669"/>
    <property type="project" value="UniProtKB-KW"/>
</dbReference>
<dbReference type="InterPro" id="IPR000898">
    <property type="entry name" value="Indolamine_dOase"/>
</dbReference>
<dbReference type="PANTHER" id="PTHR28657">
    <property type="entry name" value="INDOLEAMINE 2,3-DIOXYGENASE"/>
    <property type="match status" value="1"/>
</dbReference>
<dbReference type="Proteomes" id="UP000243308">
    <property type="component" value="Unassembled WGS sequence"/>
</dbReference>
<proteinExistence type="inferred from homology"/>
<evidence type="ECO:0000256" key="2">
    <source>
        <dbReference type="ARBA" id="ARBA00022723"/>
    </source>
</evidence>
<gene>
    <name evidence="4" type="ORF">MVEG_11467</name>
</gene>
<evidence type="ECO:0000313" key="4">
    <source>
        <dbReference type="EMBL" id="KFH62256.1"/>
    </source>
</evidence>
<dbReference type="OrthoDB" id="540174at2759"/>
<dbReference type="PANTHER" id="PTHR28657:SF5">
    <property type="entry name" value="INDOLEAMINE 2,3-DIOXYGENASE"/>
    <property type="match status" value="1"/>
</dbReference>
<dbReference type="InterPro" id="IPR037217">
    <property type="entry name" value="Trp/Indoleamine_2_3_dOase-like"/>
</dbReference>
<evidence type="ECO:0000256" key="3">
    <source>
        <dbReference type="ARBA" id="ARBA00023004"/>
    </source>
</evidence>
<dbReference type="Gene3D" id="1.20.58.480">
    <property type="match status" value="1"/>
</dbReference>
<dbReference type="GO" id="GO:0020037">
    <property type="term" value="F:heme binding"/>
    <property type="evidence" value="ECO:0007669"/>
    <property type="project" value="InterPro"/>
</dbReference>
<dbReference type="GO" id="GO:0034354">
    <property type="term" value="P:'de novo' NAD+ biosynthetic process from L-tryptophan"/>
    <property type="evidence" value="ECO:0007669"/>
    <property type="project" value="TreeGrafter"/>
</dbReference>
<dbReference type="SUPFAM" id="SSF140959">
    <property type="entry name" value="Indolic compounds 2,3-dioxygenase-like"/>
    <property type="match status" value="1"/>
</dbReference>